<name>W7E0U8_BIPV3</name>
<evidence type="ECO:0000313" key="2">
    <source>
        <dbReference type="EMBL" id="EUN20709.1"/>
    </source>
</evidence>
<gene>
    <name evidence="2" type="ORF">COCVIDRAFT_21227</name>
</gene>
<accession>W7E0U8</accession>
<evidence type="ECO:0000313" key="3">
    <source>
        <dbReference type="Proteomes" id="UP000054337"/>
    </source>
</evidence>
<dbReference type="EMBL" id="KI968904">
    <property type="protein sequence ID" value="EUN20709.1"/>
    <property type="molecule type" value="Genomic_DNA"/>
</dbReference>
<dbReference type="PANTHER" id="PTHR24148">
    <property type="entry name" value="ANKYRIN REPEAT DOMAIN-CONTAINING PROTEIN 39 HOMOLOG-RELATED"/>
    <property type="match status" value="1"/>
</dbReference>
<keyword evidence="3" id="KW-1185">Reference proteome</keyword>
<sequence>MIHMPWEIAVSISNFEIMVWQQHNLTNIYCGGNIIQGSTPPSNSTLDLILSRISLRYQASQPRGLSHVLLRTSAGESCKDSHPLPPQRDDHDDDGDLEGLGGPAQPTTETPRSQSSFSQDMIDALLSDEFTNKFDNALDELPKGDYRQAKGLFMIGGQFNLYYTRTASPMLLDNAISYTERALEKLHKSHEELKEYSNVLEVAEHRLEVTDQYISGLKLGIRYLEECSLKEEKKRELGCAYWSRFWESNNVEDLALAIETLEACFENPEKTFPQAAIYLGSALRQRYDYEKSPNDLDRSVELLRKGLEAVPRDENHYGPLRAYALGVLTSTCAKINNNPYSGEIRSRAINSVEIVLSSTPPEIEAFGRLRKQYLNLVMTQCFKEAETVQELLDTLEFGLDDKLAENQDNMAVVEVPPTTKKLFTLDPLLDGKKNIRLVKLLPGTKRDVIQCEIFVERLGGALHYEALSCVWGSPIETEEICVNGCLHEVTKNLYSALLRLLHTETISLMRDIYQSASTVIMWLGEPKSEEQSFAPMVEKADQTSERCSKSLIGERSSKFKKAEAASENEPHISEHRQMQECFSDVPVPPLSPEQSVGTGQFEALMENFMWLQPILFGCKPMSMIPDKGSPGFMSVAEDLVKKIEQEQKVNLLFHNIRIRRLPGHELHVFDWTSPDNIISFFRSPQSASTWPTLGAFALIHSFAQFMHFSELPFFGGSDTNLSYPSTQTWIKSASELDRILTSEYWQRAWILQELEGGFKKFKNLYLLRRAHGASSMFSADSPLSEPSSHNALSSKPNLALSLSSIMGTGIAKRRATHPRDLVYGILGLVDGDIGIEEDYTASLAEVFTRAVVRMIREKQSFQVLILNDLGRHTQHGLPSWVPDWTSDGMFCPQPYPDSLYQTDKGRQYYAEIEDELKLKVRSIKVDTIKRVSKMRTVSWNNPGKLVGLLKEWRCMVGLDSPTQQKGHDHANLEDTFWKTVFADMMLERDMEHRPPNDWREDRDKVRRFEPRDMVKVQAWWNWLQREADSNFVGPELEWYSLCTRSHPDRFHIVTDSFWHTTETRKMIFAESGRMGTGPSEFGSYIEFRDARVGDEVHVLFGLSVPVILRVLEDGEERPSAVGTKRYRFVGPCYLHGIMDGEAVEDGNEAVEEIFLC</sequence>
<feature type="compositionally biased region" description="Polar residues" evidence="1">
    <location>
        <begin position="105"/>
        <end position="117"/>
    </location>
</feature>
<evidence type="ECO:0000256" key="1">
    <source>
        <dbReference type="SAM" id="MobiDB-lite"/>
    </source>
</evidence>
<dbReference type="PANTHER" id="PTHR24148:SF64">
    <property type="entry name" value="HETEROKARYON INCOMPATIBILITY DOMAIN-CONTAINING PROTEIN"/>
    <property type="match status" value="1"/>
</dbReference>
<feature type="compositionally biased region" description="Basic and acidic residues" evidence="1">
    <location>
        <begin position="77"/>
        <end position="90"/>
    </location>
</feature>
<dbReference type="AlphaFoldDB" id="W7E0U8"/>
<protein>
    <recommendedName>
        <fullName evidence="4">Heterokaryon incompatibility domain-containing protein</fullName>
    </recommendedName>
</protein>
<evidence type="ECO:0008006" key="4">
    <source>
        <dbReference type="Google" id="ProtNLM"/>
    </source>
</evidence>
<dbReference type="Proteomes" id="UP000054337">
    <property type="component" value="Unassembled WGS sequence"/>
</dbReference>
<dbReference type="GeneID" id="26252674"/>
<dbReference type="HOGENOM" id="CLU_004184_7_2_1"/>
<organism evidence="2 3">
    <name type="scientific">Bipolaris victoriae (strain FI3)</name>
    <name type="common">Victoria blight of oats agent</name>
    <name type="synonym">Cochliobolus victoriae</name>
    <dbReference type="NCBI Taxonomy" id="930091"/>
    <lineage>
        <taxon>Eukaryota</taxon>
        <taxon>Fungi</taxon>
        <taxon>Dikarya</taxon>
        <taxon>Ascomycota</taxon>
        <taxon>Pezizomycotina</taxon>
        <taxon>Dothideomycetes</taxon>
        <taxon>Pleosporomycetidae</taxon>
        <taxon>Pleosporales</taxon>
        <taxon>Pleosporineae</taxon>
        <taxon>Pleosporaceae</taxon>
        <taxon>Bipolaris</taxon>
    </lineage>
</organism>
<dbReference type="RefSeq" id="XP_014550283.1">
    <property type="nucleotide sequence ID" value="XM_014694797.1"/>
</dbReference>
<proteinExistence type="predicted"/>
<dbReference type="InterPro" id="IPR052895">
    <property type="entry name" value="HetReg/Transcr_Mod"/>
</dbReference>
<reference evidence="2 3" key="1">
    <citation type="journal article" date="2013" name="PLoS Genet.">
        <title>Comparative genome structure, secondary metabolite, and effector coding capacity across Cochliobolus pathogens.</title>
        <authorList>
            <person name="Condon B.J."/>
            <person name="Leng Y."/>
            <person name="Wu D."/>
            <person name="Bushley K.E."/>
            <person name="Ohm R.A."/>
            <person name="Otillar R."/>
            <person name="Martin J."/>
            <person name="Schackwitz W."/>
            <person name="Grimwood J."/>
            <person name="MohdZainudin N."/>
            <person name="Xue C."/>
            <person name="Wang R."/>
            <person name="Manning V.A."/>
            <person name="Dhillon B."/>
            <person name="Tu Z.J."/>
            <person name="Steffenson B.J."/>
            <person name="Salamov A."/>
            <person name="Sun H."/>
            <person name="Lowry S."/>
            <person name="LaButti K."/>
            <person name="Han J."/>
            <person name="Copeland A."/>
            <person name="Lindquist E."/>
            <person name="Barry K."/>
            <person name="Schmutz J."/>
            <person name="Baker S.E."/>
            <person name="Ciuffetti L.M."/>
            <person name="Grigoriev I.V."/>
            <person name="Zhong S."/>
            <person name="Turgeon B.G."/>
        </authorList>
    </citation>
    <scope>NUCLEOTIDE SEQUENCE [LARGE SCALE GENOMIC DNA]</scope>
    <source>
        <strain evidence="2 3">FI3</strain>
    </source>
</reference>
<feature type="region of interest" description="Disordered" evidence="1">
    <location>
        <begin position="76"/>
        <end position="117"/>
    </location>
</feature>